<evidence type="ECO:0000313" key="3">
    <source>
        <dbReference type="Proteomes" id="UP000189177"/>
    </source>
</evidence>
<proteinExistence type="predicted"/>
<name>A0A1V2ZV68_9GAMM</name>
<feature type="transmembrane region" description="Helical" evidence="1">
    <location>
        <begin position="28"/>
        <end position="48"/>
    </location>
</feature>
<reference evidence="2 3" key="1">
    <citation type="submission" date="2017-02" db="EMBL/GenBank/DDBJ databases">
        <title>Genomic diversity within the haloalkaliphilic genus Thioalkalivibrio.</title>
        <authorList>
            <person name="Ahn A.-C."/>
            <person name="Meier-Kolthoff J."/>
            <person name="Overmars L."/>
            <person name="Richter M."/>
            <person name="Woyke T."/>
            <person name="Sorokin D.Y."/>
            <person name="Muyzer G."/>
        </authorList>
    </citation>
    <scope>NUCLEOTIDE SEQUENCE [LARGE SCALE GENOMIC DNA]</scope>
    <source>
        <strain evidence="2 3">HL17</strain>
    </source>
</reference>
<keyword evidence="1" id="KW-0812">Transmembrane</keyword>
<organism evidence="2 3">
    <name type="scientific">Thioalkalivibrio halophilus</name>
    <dbReference type="NCBI Taxonomy" id="252474"/>
    <lineage>
        <taxon>Bacteria</taxon>
        <taxon>Pseudomonadati</taxon>
        <taxon>Pseudomonadota</taxon>
        <taxon>Gammaproteobacteria</taxon>
        <taxon>Chromatiales</taxon>
        <taxon>Ectothiorhodospiraceae</taxon>
        <taxon>Thioalkalivibrio</taxon>
    </lineage>
</organism>
<keyword evidence="1" id="KW-1133">Transmembrane helix</keyword>
<dbReference type="EMBL" id="MUZR01000089">
    <property type="protein sequence ID" value="OOC08891.1"/>
    <property type="molecule type" value="Genomic_DNA"/>
</dbReference>
<protein>
    <submittedName>
        <fullName evidence="2">Uncharacterized protein</fullName>
    </submittedName>
</protein>
<dbReference type="AlphaFoldDB" id="A0A1V2ZV68"/>
<evidence type="ECO:0000256" key="1">
    <source>
        <dbReference type="SAM" id="Phobius"/>
    </source>
</evidence>
<dbReference type="Proteomes" id="UP000189177">
    <property type="component" value="Unassembled WGS sequence"/>
</dbReference>
<keyword evidence="3" id="KW-1185">Reference proteome</keyword>
<evidence type="ECO:0000313" key="2">
    <source>
        <dbReference type="EMBL" id="OOC08891.1"/>
    </source>
</evidence>
<keyword evidence="1" id="KW-0472">Membrane</keyword>
<feature type="transmembrane region" description="Helical" evidence="1">
    <location>
        <begin position="89"/>
        <end position="108"/>
    </location>
</feature>
<sequence>MSLRQSLIDILSKYPGPTEAEARRWRNALIAMGSLALLAEGVLVYILYHMDPGAPPFWLAAPAGWLWEHVPAARGFTNSSYGLRAQMPYVFVVFFFLVVATAALVACCNRRGAMFGMAVNFLEERLHRRLLIVVVLSYCRKW</sequence>
<gene>
    <name evidence="2" type="ORF">B1A74_13865</name>
</gene>
<accession>A0A1V2ZV68</accession>
<feature type="non-terminal residue" evidence="2">
    <location>
        <position position="142"/>
    </location>
</feature>
<comment type="caution">
    <text evidence="2">The sequence shown here is derived from an EMBL/GenBank/DDBJ whole genome shotgun (WGS) entry which is preliminary data.</text>
</comment>